<evidence type="ECO:0000313" key="4">
    <source>
        <dbReference type="EMBL" id="AFU57237.1"/>
    </source>
</evidence>
<gene>
    <name evidence="4" type="ordered locus">Ngar_c02890</name>
</gene>
<dbReference type="OrthoDB" id="4392at2157"/>
<dbReference type="EMBL" id="CP002408">
    <property type="protein sequence ID" value="AFU57237.1"/>
    <property type="molecule type" value="Genomic_DNA"/>
</dbReference>
<dbReference type="HOGENOM" id="CLU_083799_0_0_2"/>
<evidence type="ECO:0000313" key="5">
    <source>
        <dbReference type="Proteomes" id="UP000008037"/>
    </source>
</evidence>
<dbReference type="Proteomes" id="UP000008037">
    <property type="component" value="Chromosome"/>
</dbReference>
<name>K0IHG3_NITGG</name>
<dbReference type="Pfam" id="PF00127">
    <property type="entry name" value="Copper-bind"/>
    <property type="match status" value="1"/>
</dbReference>
<evidence type="ECO:0000256" key="1">
    <source>
        <dbReference type="ARBA" id="ARBA00022723"/>
    </source>
</evidence>
<keyword evidence="5" id="KW-1185">Reference proteome</keyword>
<proteinExistence type="predicted"/>
<reference evidence="4 5" key="1">
    <citation type="journal article" date="2012" name="Environ. Microbiol.">
        <title>The genome of the ammonia-oxidizing Candidatus Nitrososphaera gargensis: insights into metabolic versatility and environmental adaptations.</title>
        <authorList>
            <person name="Spang A."/>
            <person name="Poehlein A."/>
            <person name="Offre P."/>
            <person name="Zumbragel S."/>
            <person name="Haider S."/>
            <person name="Rychlik N."/>
            <person name="Nowka B."/>
            <person name="Schmeisser C."/>
            <person name="Lebedeva E.V."/>
            <person name="Rattei T."/>
            <person name="Bohm C."/>
            <person name="Schmid M."/>
            <person name="Galushko A."/>
            <person name="Hatzenpichler R."/>
            <person name="Weinmaier T."/>
            <person name="Daniel R."/>
            <person name="Schleper C."/>
            <person name="Spieck E."/>
            <person name="Streit W."/>
            <person name="Wagner M."/>
        </authorList>
    </citation>
    <scope>NUCLEOTIDE SEQUENCE [LARGE SCALE GENOMIC DNA]</scope>
    <source>
        <strain evidence="5">Ga9.2</strain>
    </source>
</reference>
<dbReference type="AlphaFoldDB" id="K0IHG3"/>
<dbReference type="InterPro" id="IPR052721">
    <property type="entry name" value="ET_Amicyanin"/>
</dbReference>
<dbReference type="InterPro" id="IPR008972">
    <property type="entry name" value="Cupredoxin"/>
</dbReference>
<dbReference type="BioCyc" id="CNIT1237085:G1324-289-MONOMER"/>
<evidence type="ECO:0000256" key="2">
    <source>
        <dbReference type="ARBA" id="ARBA00023008"/>
    </source>
</evidence>
<sequence>MDSKIAVAVGLAAVLAAVLAPISTLAPAFAAEIAADVTTASSSKTTDAYSPNPLNINVGDTVTWTNRDSTAHTVTSGTGVNDPNKGKAFDSSPNFNPLLVPQGTFSHTFTEAGEFPYFCALHPNMVGTVVVSAGGGNGGNGGTTTPFSVTATADGTEYPITGTGAATATAATINPGQSVEIEFEGSGAVELTLPKNMIRDITMVNGEPATIVSQNDTSTTISFEVPEGESTVTIQAGFVVPEFPVIAAILAATIAGITGYTRFARNGTAFFGRA</sequence>
<keyword evidence="2" id="KW-0186">Copper</keyword>
<dbReference type="RefSeq" id="WP_015017810.1">
    <property type="nucleotide sequence ID" value="NC_018719.1"/>
</dbReference>
<dbReference type="GeneID" id="13796465"/>
<accession>K0IHG3</accession>
<dbReference type="SUPFAM" id="SSF49503">
    <property type="entry name" value="Cupredoxins"/>
    <property type="match status" value="1"/>
</dbReference>
<dbReference type="STRING" id="1237085.Ngar_c02890"/>
<evidence type="ECO:0000259" key="3">
    <source>
        <dbReference type="Pfam" id="PF00127"/>
    </source>
</evidence>
<dbReference type="KEGG" id="nga:Ngar_c02890"/>
<dbReference type="Gene3D" id="2.60.40.420">
    <property type="entry name" value="Cupredoxins - blue copper proteins"/>
    <property type="match status" value="1"/>
</dbReference>
<keyword evidence="1" id="KW-0479">Metal-binding</keyword>
<dbReference type="InParanoid" id="K0IHG3"/>
<organism evidence="4 5">
    <name type="scientific">Nitrososphaera gargensis (strain Ga9.2)</name>
    <dbReference type="NCBI Taxonomy" id="1237085"/>
    <lineage>
        <taxon>Archaea</taxon>
        <taxon>Nitrososphaerota</taxon>
        <taxon>Nitrososphaeria</taxon>
        <taxon>Nitrososphaerales</taxon>
        <taxon>Nitrososphaeraceae</taxon>
        <taxon>Nitrososphaera</taxon>
    </lineage>
</organism>
<dbReference type="GO" id="GO:0005507">
    <property type="term" value="F:copper ion binding"/>
    <property type="evidence" value="ECO:0007669"/>
    <property type="project" value="InterPro"/>
</dbReference>
<dbReference type="PANTHER" id="PTHR36507">
    <property type="entry name" value="BLL1555 PROTEIN"/>
    <property type="match status" value="1"/>
</dbReference>
<feature type="domain" description="Blue (type 1) copper" evidence="3">
    <location>
        <begin position="47"/>
        <end position="131"/>
    </location>
</feature>
<dbReference type="GO" id="GO:0009055">
    <property type="term" value="F:electron transfer activity"/>
    <property type="evidence" value="ECO:0007669"/>
    <property type="project" value="InterPro"/>
</dbReference>
<dbReference type="InterPro" id="IPR000923">
    <property type="entry name" value="BlueCu_1"/>
</dbReference>
<dbReference type="PANTHER" id="PTHR36507:SF1">
    <property type="entry name" value="BLL1555 PROTEIN"/>
    <property type="match status" value="1"/>
</dbReference>
<protein>
    <submittedName>
        <fullName evidence="4">Blue copper domain-containing protein</fullName>
    </submittedName>
</protein>